<reference evidence="3" key="1">
    <citation type="journal article" date="2015" name="BMC Genomics">
        <title>Genomic and transcriptomic analysis of the endophytic fungus Pestalotiopsis fici reveals its lifestyle and high potential for synthesis of natural products.</title>
        <authorList>
            <person name="Wang X."/>
            <person name="Zhang X."/>
            <person name="Liu L."/>
            <person name="Xiang M."/>
            <person name="Wang W."/>
            <person name="Sun X."/>
            <person name="Che Y."/>
            <person name="Guo L."/>
            <person name="Liu G."/>
            <person name="Guo L."/>
            <person name="Wang C."/>
            <person name="Yin W.B."/>
            <person name="Stadler M."/>
            <person name="Zhang X."/>
            <person name="Liu X."/>
        </authorList>
    </citation>
    <scope>NUCLEOTIDE SEQUENCE [LARGE SCALE GENOMIC DNA]</scope>
    <source>
        <strain evidence="3">W106-1 / CGMCC3.15140</strain>
    </source>
</reference>
<dbReference type="OrthoDB" id="3219467at2759"/>
<dbReference type="HOGENOM" id="CLU_814095_0_0_1"/>
<organism evidence="2 3">
    <name type="scientific">Pestalotiopsis fici (strain W106-1 / CGMCC3.15140)</name>
    <dbReference type="NCBI Taxonomy" id="1229662"/>
    <lineage>
        <taxon>Eukaryota</taxon>
        <taxon>Fungi</taxon>
        <taxon>Dikarya</taxon>
        <taxon>Ascomycota</taxon>
        <taxon>Pezizomycotina</taxon>
        <taxon>Sordariomycetes</taxon>
        <taxon>Xylariomycetidae</taxon>
        <taxon>Amphisphaeriales</taxon>
        <taxon>Sporocadaceae</taxon>
        <taxon>Pestalotiopsis</taxon>
    </lineage>
</organism>
<dbReference type="RefSeq" id="XP_007831344.1">
    <property type="nucleotide sequence ID" value="XM_007833153.1"/>
</dbReference>
<dbReference type="STRING" id="1229662.W3XC04"/>
<dbReference type="EMBL" id="KI912111">
    <property type="protein sequence ID" value="ETS82696.1"/>
    <property type="molecule type" value="Genomic_DNA"/>
</dbReference>
<dbReference type="Proteomes" id="UP000030651">
    <property type="component" value="Unassembled WGS sequence"/>
</dbReference>
<dbReference type="AlphaFoldDB" id="W3XC04"/>
<feature type="coiled-coil region" evidence="1">
    <location>
        <begin position="144"/>
        <end position="171"/>
    </location>
</feature>
<evidence type="ECO:0000256" key="1">
    <source>
        <dbReference type="SAM" id="Coils"/>
    </source>
</evidence>
<protein>
    <submittedName>
        <fullName evidence="2">Uncharacterized protein</fullName>
    </submittedName>
</protein>
<dbReference type="OMA" id="HIEVELI"/>
<sequence>MEQHLIEYIVKQLETQIDAAQEAVKQGFDSIKEDMEEKEAEFRASCQIAVDALEDKRRQDAERIHHELQDSVYQAEQAWRSLVASMMADLGRVRSDTNAAILAAEREVSDAQRSSDEAIHDAQTELQQARRDFENAFGSAEGDLEHSRQKVESAQHIVDELDRDIDNANRATDREPWYNCPPLIAEKAVLLGTQASATATLQVVRGIYYAEEAIVQGSGFVAADDCIAAAEVALDQARDVKMMALNVAKEALLCAKEHAEGAINLGLDLDKWAAQHTGKLFDIRKVESRGSVSSLIRHEEGNSGPALMVHIEVELIKRLFEQIWAKIKESALGGLKLLQEQ</sequence>
<proteinExistence type="predicted"/>
<gene>
    <name evidence="2" type="ORF">PFICI_04572</name>
</gene>
<dbReference type="InParanoid" id="W3XC04"/>
<keyword evidence="1" id="KW-0175">Coiled coil</keyword>
<accession>W3XC04</accession>
<name>W3XC04_PESFW</name>
<evidence type="ECO:0000313" key="2">
    <source>
        <dbReference type="EMBL" id="ETS82696.1"/>
    </source>
</evidence>
<dbReference type="eggNOG" id="ENOG502SH45">
    <property type="taxonomic scope" value="Eukaryota"/>
</dbReference>
<dbReference type="GeneID" id="19269585"/>
<keyword evidence="3" id="KW-1185">Reference proteome</keyword>
<dbReference type="KEGG" id="pfy:PFICI_04572"/>
<evidence type="ECO:0000313" key="3">
    <source>
        <dbReference type="Proteomes" id="UP000030651"/>
    </source>
</evidence>